<name>A0A3S4RHE4_9ACAR</name>
<sequence length="1242" mass="140813">MKQLAVAFIALFSSAVHLYSILCITINWSNDVPSCVFNPLCTCSKALPDLGNVQCRDVPMPVVPPALNNSNIYTLQLQRNGLRHIEEMSFFGSGIWGLEISDNLITSLHANALHGLERSLRELNLRGNRLTSVPSACLRGFQKLRHLNLADNFINEIKSGTEFPASFKHTLRSLSIARNALNFIDQYAFKNLKSLEQLDLSGNNIHFIHELAFIQQPISAETGGGAGGSDDVIALSVLNLSVNRLRKIPFEAIKNITSLKVLDLSENLIWSTVDLLFKDRRLSLDELHLEGNQIQHLMDSAFENFLRINKTFLSYNPIAFVEDGAFKHVKMESIYLNACELSNISPNAWLHLENDLRAIDLSLNALQVNAKHGALLYNDSFNNLENLRTFILNENAVSYRLSPLSLASSQYTLQQISLKSDPQTMRQAFSPIKYEMQFSSVRRLSLTKLKEGKRLTKNDLLGYGGHNLEWVDLSGSGMEEIAADAFNVAPSIRSLNLSHNYIERVNGDALKPLSRTLQTLDLSDAFATRTLHCDIFNYLHSVVTLNLNDNDLQSLSLPSRCFDELRKLKFLSLDFNLLRTIHTDLFRSLPNLAYIFMSYNKLTSIADETFNEMENLLLIDLSYNHIKQIKSNAFSNLNAIETIDLEGNDIEFIEHEAFVNLPRLKQLNLSFNKLRSVHFNAFDQIGTLATFRLDVSNNLVNLESENGESKQKHQFILPASRNSVEYCDFSNNNITFINGSFFDTIRNTLTQLNLANNNLPNLTSSTVSRLLYLQRLLLQNNRIAAIASDAFRSERSLQVIDLSANEIPELPANVFDDTVNLRVLNLSRNQIRGLSEQVFRNTPYVESLDLSHNRFTTLPYQSLKYVCSSLRIFLFSHNQLEYLRADEVKGLFSRLLVFDISSNQIKQLSLNVFNDFRRLISLDLSHNPLQEIDDRTLESLHCTLEELDLAATKLRAVPLLNLHSLKKLNLSSNLISYIHTVSLRNTSHLQQLDIANNLFTSVPNNIWHLLPKLRFLDISGNPIQSLTNDSFIGLEKLEELRIKNLTLHYLQYGALRPISLLKVLHISYFQKIKHFSIGAMILDNSGLRELHIEANVSRLPRNVLQHGESKLTKKLQRIYIRGGAIRSIDDELLNVVESNTLELSIRETNISSLYTNLFSNLGRTRNLKLDVRDNSLATISDVLFAAPHFSKFGCAQCVSVRQRLDLRLPFSVGSRLVQTNQVGKCRFNVSAQLTVTILVFHK</sequence>
<keyword evidence="4" id="KW-1185">Reference proteome</keyword>
<dbReference type="EMBL" id="NCKU01000272">
    <property type="protein sequence ID" value="RWS16198.1"/>
    <property type="molecule type" value="Genomic_DNA"/>
</dbReference>
<dbReference type="FunFam" id="3.80.10.10:FF:001164">
    <property type="entry name" value="GH01279p"/>
    <property type="match status" value="2"/>
</dbReference>
<dbReference type="SUPFAM" id="SSF52058">
    <property type="entry name" value="L domain-like"/>
    <property type="match status" value="4"/>
</dbReference>
<evidence type="ECO:0008006" key="5">
    <source>
        <dbReference type="Google" id="ProtNLM"/>
    </source>
</evidence>
<dbReference type="Proteomes" id="UP000285301">
    <property type="component" value="Unassembled WGS sequence"/>
</dbReference>
<dbReference type="Pfam" id="PF13306">
    <property type="entry name" value="LRR_5"/>
    <property type="match status" value="1"/>
</dbReference>
<dbReference type="OrthoDB" id="10022853at2759"/>
<dbReference type="InterPro" id="IPR001611">
    <property type="entry name" value="Leu-rich_rpt"/>
</dbReference>
<gene>
    <name evidence="3" type="ORF">B4U79_09466</name>
</gene>
<keyword evidence="2" id="KW-0677">Repeat</keyword>
<protein>
    <recommendedName>
        <fullName evidence="5">Chaoptin-like protein</fullName>
    </recommendedName>
</protein>
<dbReference type="PANTHER" id="PTHR24366">
    <property type="entry name" value="IG(IMMUNOGLOBULIN) AND LRR(LEUCINE RICH REPEAT) DOMAINS"/>
    <property type="match status" value="1"/>
</dbReference>
<dbReference type="Pfam" id="PF13855">
    <property type="entry name" value="LRR_8"/>
    <property type="match status" value="6"/>
</dbReference>
<comment type="caution">
    <text evidence="3">The sequence shown here is derived from an EMBL/GenBank/DDBJ whole genome shotgun (WGS) entry which is preliminary data.</text>
</comment>
<dbReference type="InterPro" id="IPR026906">
    <property type="entry name" value="LRR_5"/>
</dbReference>
<dbReference type="PANTHER" id="PTHR24366:SF96">
    <property type="entry name" value="LEUCINE RICH REPEAT CONTAINING 53"/>
    <property type="match status" value="1"/>
</dbReference>
<dbReference type="InterPro" id="IPR032675">
    <property type="entry name" value="LRR_dom_sf"/>
</dbReference>
<dbReference type="SMART" id="SM00365">
    <property type="entry name" value="LRR_SD22"/>
    <property type="match status" value="9"/>
</dbReference>
<proteinExistence type="predicted"/>
<dbReference type="PROSITE" id="PS51450">
    <property type="entry name" value="LRR"/>
    <property type="match status" value="9"/>
</dbReference>
<reference evidence="3 4" key="1">
    <citation type="journal article" date="2018" name="Gigascience">
        <title>Genomes of trombidid mites reveal novel predicted allergens and laterally-transferred genes associated with secondary metabolism.</title>
        <authorList>
            <person name="Dong X."/>
            <person name="Chaisiri K."/>
            <person name="Xia D."/>
            <person name="Armstrong S.D."/>
            <person name="Fang Y."/>
            <person name="Donnelly M.J."/>
            <person name="Kadowaki T."/>
            <person name="McGarry J.W."/>
            <person name="Darby A.C."/>
            <person name="Makepeace B.L."/>
        </authorList>
    </citation>
    <scope>NUCLEOTIDE SEQUENCE [LARGE SCALE GENOMIC DNA]</scope>
    <source>
        <strain evidence="3">UoL-WK</strain>
    </source>
</reference>
<keyword evidence="1" id="KW-0433">Leucine-rich repeat</keyword>
<accession>A0A3S4RHE4</accession>
<dbReference type="InterPro" id="IPR003591">
    <property type="entry name" value="Leu-rich_rpt_typical-subtyp"/>
</dbReference>
<evidence type="ECO:0000256" key="2">
    <source>
        <dbReference type="ARBA" id="ARBA00022737"/>
    </source>
</evidence>
<dbReference type="SMART" id="SM00364">
    <property type="entry name" value="LRR_BAC"/>
    <property type="match status" value="7"/>
</dbReference>
<dbReference type="Gene3D" id="3.80.10.10">
    <property type="entry name" value="Ribonuclease Inhibitor"/>
    <property type="match status" value="7"/>
</dbReference>
<organism evidence="3 4">
    <name type="scientific">Dinothrombium tinctorium</name>
    <dbReference type="NCBI Taxonomy" id="1965070"/>
    <lineage>
        <taxon>Eukaryota</taxon>
        <taxon>Metazoa</taxon>
        <taxon>Ecdysozoa</taxon>
        <taxon>Arthropoda</taxon>
        <taxon>Chelicerata</taxon>
        <taxon>Arachnida</taxon>
        <taxon>Acari</taxon>
        <taxon>Acariformes</taxon>
        <taxon>Trombidiformes</taxon>
        <taxon>Prostigmata</taxon>
        <taxon>Anystina</taxon>
        <taxon>Parasitengona</taxon>
        <taxon>Trombidioidea</taxon>
        <taxon>Trombidiidae</taxon>
        <taxon>Dinothrombium</taxon>
    </lineage>
</organism>
<dbReference type="SMART" id="SM00369">
    <property type="entry name" value="LRR_TYP"/>
    <property type="match status" value="24"/>
</dbReference>
<dbReference type="AlphaFoldDB" id="A0A3S4RHE4"/>
<evidence type="ECO:0000313" key="3">
    <source>
        <dbReference type="EMBL" id="RWS16198.1"/>
    </source>
</evidence>
<evidence type="ECO:0000313" key="4">
    <source>
        <dbReference type="Proteomes" id="UP000285301"/>
    </source>
</evidence>
<dbReference type="STRING" id="1965070.A0A3S4RHE4"/>
<evidence type="ECO:0000256" key="1">
    <source>
        <dbReference type="ARBA" id="ARBA00022614"/>
    </source>
</evidence>